<evidence type="ECO:0000256" key="2">
    <source>
        <dbReference type="ARBA" id="ARBA00022737"/>
    </source>
</evidence>
<evidence type="ECO:0000256" key="4">
    <source>
        <dbReference type="PROSITE-ProRule" id="PRU00076"/>
    </source>
</evidence>
<dbReference type="PANTHER" id="PTHR46708:SF2">
    <property type="entry name" value="FIBRONECTIN TYPE-III DOMAIN-CONTAINING PROTEIN"/>
    <property type="match status" value="1"/>
</dbReference>
<dbReference type="PROSITE" id="PS00010">
    <property type="entry name" value="ASX_HYDROXYL"/>
    <property type="match status" value="1"/>
</dbReference>
<dbReference type="Gene3D" id="2.10.25.10">
    <property type="entry name" value="Laminin"/>
    <property type="match status" value="1"/>
</dbReference>
<feature type="domain" description="Fibronectin type-III" evidence="9">
    <location>
        <begin position="1680"/>
        <end position="1772"/>
    </location>
</feature>
<name>A0ABP0GH41_CLALP</name>
<feature type="domain" description="EGF-like" evidence="7">
    <location>
        <begin position="224"/>
        <end position="258"/>
    </location>
</feature>
<feature type="domain" description="Fibronectin type-III" evidence="9">
    <location>
        <begin position="2083"/>
        <end position="2179"/>
    </location>
</feature>
<dbReference type="InterPro" id="IPR000742">
    <property type="entry name" value="EGF"/>
</dbReference>
<dbReference type="InterPro" id="IPR001881">
    <property type="entry name" value="EGF-like_Ca-bd_dom"/>
</dbReference>
<protein>
    <submittedName>
        <fullName evidence="10">Uncharacterized protein</fullName>
    </submittedName>
</protein>
<dbReference type="InterPro" id="IPR036465">
    <property type="entry name" value="vWFA_dom_sf"/>
</dbReference>
<evidence type="ECO:0000313" key="11">
    <source>
        <dbReference type="Proteomes" id="UP001642483"/>
    </source>
</evidence>
<feature type="domain" description="Fibronectin type-III" evidence="9">
    <location>
        <begin position="1034"/>
        <end position="1121"/>
    </location>
</feature>
<dbReference type="SUPFAM" id="SSF53300">
    <property type="entry name" value="vWA-like"/>
    <property type="match status" value="1"/>
</dbReference>
<reference evidence="10 11" key="1">
    <citation type="submission" date="2024-02" db="EMBL/GenBank/DDBJ databases">
        <authorList>
            <person name="Daric V."/>
            <person name="Darras S."/>
        </authorList>
    </citation>
    <scope>NUCLEOTIDE SEQUENCE [LARGE SCALE GENOMIC DNA]</scope>
</reference>
<dbReference type="InterPro" id="IPR002035">
    <property type="entry name" value="VWF_A"/>
</dbReference>
<dbReference type="Proteomes" id="UP001642483">
    <property type="component" value="Unassembled WGS sequence"/>
</dbReference>
<feature type="domain" description="Fibronectin type-III" evidence="9">
    <location>
        <begin position="2455"/>
        <end position="2544"/>
    </location>
</feature>
<dbReference type="SMART" id="SM00181">
    <property type="entry name" value="EGF"/>
    <property type="match status" value="1"/>
</dbReference>
<gene>
    <name evidence="10" type="ORF">CVLEPA_LOCUS23686</name>
</gene>
<evidence type="ECO:0000256" key="5">
    <source>
        <dbReference type="SAM" id="MobiDB-lite"/>
    </source>
</evidence>
<dbReference type="Gene3D" id="2.60.40.10">
    <property type="entry name" value="Immunoglobulins"/>
    <property type="match status" value="22"/>
</dbReference>
<feature type="region of interest" description="Disordered" evidence="5">
    <location>
        <begin position="647"/>
        <end position="667"/>
    </location>
</feature>
<dbReference type="PANTHER" id="PTHR46708">
    <property type="entry name" value="TENASCIN"/>
    <property type="match status" value="1"/>
</dbReference>
<dbReference type="Gene3D" id="3.40.50.410">
    <property type="entry name" value="von Willebrand factor, type A domain"/>
    <property type="match status" value="1"/>
</dbReference>
<feature type="domain" description="VWFA" evidence="8">
    <location>
        <begin position="34"/>
        <end position="219"/>
    </location>
</feature>
<feature type="domain" description="Fibronectin type-III" evidence="9">
    <location>
        <begin position="569"/>
        <end position="662"/>
    </location>
</feature>
<proteinExistence type="predicted"/>
<dbReference type="SMART" id="SM00060">
    <property type="entry name" value="FN3"/>
    <property type="match status" value="24"/>
</dbReference>
<evidence type="ECO:0000256" key="1">
    <source>
        <dbReference type="ARBA" id="ARBA00004239"/>
    </source>
</evidence>
<dbReference type="SUPFAM" id="SSF57196">
    <property type="entry name" value="EGF/Laminin"/>
    <property type="match status" value="1"/>
</dbReference>
<keyword evidence="11" id="KW-1185">Reference proteome</keyword>
<keyword evidence="4" id="KW-0245">EGF-like domain</keyword>
<dbReference type="EMBL" id="CAWYQH010000119">
    <property type="protein sequence ID" value="CAK8691086.1"/>
    <property type="molecule type" value="Genomic_DNA"/>
</dbReference>
<feature type="domain" description="Fibronectin type-III" evidence="9">
    <location>
        <begin position="2274"/>
        <end position="2364"/>
    </location>
</feature>
<dbReference type="InterPro" id="IPR018097">
    <property type="entry name" value="EGF_Ca-bd_CS"/>
</dbReference>
<dbReference type="InterPro" id="IPR050991">
    <property type="entry name" value="ECM_Regulatory_Proteins"/>
</dbReference>
<feature type="domain" description="Fibronectin type-III" evidence="9">
    <location>
        <begin position="1311"/>
        <end position="1401"/>
    </location>
</feature>
<feature type="domain" description="Fibronectin type-III" evidence="9">
    <location>
        <begin position="280"/>
        <end position="376"/>
    </location>
</feature>
<comment type="caution">
    <text evidence="4">Lacks conserved residue(s) required for the propagation of feature annotation.</text>
</comment>
<keyword evidence="2" id="KW-0677">Repeat</keyword>
<comment type="subcellular location">
    <subcellularLocation>
        <location evidence="1">Secreted</location>
        <location evidence="1">Extracellular space</location>
    </subcellularLocation>
</comment>
<evidence type="ECO:0000313" key="10">
    <source>
        <dbReference type="EMBL" id="CAK8691086.1"/>
    </source>
</evidence>
<feature type="domain" description="Fibronectin type-III" evidence="9">
    <location>
        <begin position="843"/>
        <end position="940"/>
    </location>
</feature>
<evidence type="ECO:0000259" key="9">
    <source>
        <dbReference type="PROSITE" id="PS50853"/>
    </source>
</evidence>
<comment type="caution">
    <text evidence="10">The sequence shown here is derived from an EMBL/GenBank/DDBJ whole genome shotgun (WGS) entry which is preliminary data.</text>
</comment>
<evidence type="ECO:0000256" key="3">
    <source>
        <dbReference type="ARBA" id="ARBA00023157"/>
    </source>
</evidence>
<evidence type="ECO:0000259" key="8">
    <source>
        <dbReference type="PROSITE" id="PS50234"/>
    </source>
</evidence>
<keyword evidence="6" id="KW-0732">Signal</keyword>
<dbReference type="SMART" id="SM00327">
    <property type="entry name" value="VWA"/>
    <property type="match status" value="1"/>
</dbReference>
<feature type="domain" description="Fibronectin type-III" evidence="9">
    <location>
        <begin position="1122"/>
        <end position="1216"/>
    </location>
</feature>
<dbReference type="PROSITE" id="PS50234">
    <property type="entry name" value="VWFA"/>
    <property type="match status" value="1"/>
</dbReference>
<feature type="chain" id="PRO_5047437027" evidence="6">
    <location>
        <begin position="26"/>
        <end position="2590"/>
    </location>
</feature>
<evidence type="ECO:0000259" key="7">
    <source>
        <dbReference type="PROSITE" id="PS50026"/>
    </source>
</evidence>
<organism evidence="10 11">
    <name type="scientific">Clavelina lepadiformis</name>
    <name type="common">Light-bulb sea squirt</name>
    <name type="synonym">Ascidia lepadiformis</name>
    <dbReference type="NCBI Taxonomy" id="159417"/>
    <lineage>
        <taxon>Eukaryota</taxon>
        <taxon>Metazoa</taxon>
        <taxon>Chordata</taxon>
        <taxon>Tunicata</taxon>
        <taxon>Ascidiacea</taxon>
        <taxon>Aplousobranchia</taxon>
        <taxon>Clavelinidae</taxon>
        <taxon>Clavelina</taxon>
    </lineage>
</organism>
<dbReference type="PRINTS" id="PR00453">
    <property type="entry name" value="VWFADOMAIN"/>
</dbReference>
<dbReference type="CDD" id="cd00063">
    <property type="entry name" value="FN3"/>
    <property type="match status" value="13"/>
</dbReference>
<dbReference type="InterPro" id="IPR013783">
    <property type="entry name" value="Ig-like_fold"/>
</dbReference>
<dbReference type="PROSITE" id="PS50853">
    <property type="entry name" value="FN3"/>
    <property type="match status" value="17"/>
</dbReference>
<feature type="domain" description="Fibronectin type-III" evidence="9">
    <location>
        <begin position="665"/>
        <end position="754"/>
    </location>
</feature>
<dbReference type="SMART" id="SM00179">
    <property type="entry name" value="EGF_CA"/>
    <property type="match status" value="1"/>
</dbReference>
<dbReference type="InterPro" id="IPR000152">
    <property type="entry name" value="EGF-type_Asp/Asn_hydroxyl_site"/>
</dbReference>
<feature type="signal peptide" evidence="6">
    <location>
        <begin position="1"/>
        <end position="25"/>
    </location>
</feature>
<feature type="domain" description="Fibronectin type-III" evidence="9">
    <location>
        <begin position="941"/>
        <end position="1033"/>
    </location>
</feature>
<dbReference type="Pfam" id="PF00041">
    <property type="entry name" value="fn3"/>
    <property type="match status" value="12"/>
</dbReference>
<feature type="domain" description="Fibronectin type-III" evidence="9">
    <location>
        <begin position="377"/>
        <end position="479"/>
    </location>
</feature>
<dbReference type="Pfam" id="PF00092">
    <property type="entry name" value="VWA"/>
    <property type="match status" value="1"/>
</dbReference>
<dbReference type="InterPro" id="IPR036116">
    <property type="entry name" value="FN3_sf"/>
</dbReference>
<feature type="domain" description="Fibronectin type-III" evidence="9">
    <location>
        <begin position="1217"/>
        <end position="1310"/>
    </location>
</feature>
<feature type="domain" description="Fibronectin type-III" evidence="9">
    <location>
        <begin position="1494"/>
        <end position="1589"/>
    </location>
</feature>
<dbReference type="InterPro" id="IPR003961">
    <property type="entry name" value="FN3_dom"/>
</dbReference>
<keyword evidence="3" id="KW-1015">Disulfide bond</keyword>
<dbReference type="PROSITE" id="PS50026">
    <property type="entry name" value="EGF_3"/>
    <property type="match status" value="1"/>
</dbReference>
<feature type="domain" description="Fibronectin type-III" evidence="9">
    <location>
        <begin position="1775"/>
        <end position="1868"/>
    </location>
</feature>
<dbReference type="PROSITE" id="PS01187">
    <property type="entry name" value="EGF_CA"/>
    <property type="match status" value="1"/>
</dbReference>
<evidence type="ECO:0000256" key="6">
    <source>
        <dbReference type="SAM" id="SignalP"/>
    </source>
</evidence>
<accession>A0ABP0GH41</accession>
<dbReference type="SUPFAM" id="SSF49265">
    <property type="entry name" value="Fibronectin type III"/>
    <property type="match status" value="14"/>
</dbReference>
<sequence length="2590" mass="284518">MVTTLIRWYLALTWLLASVLLGANAAPKCKNPQDIMLLLDGSRSVRPSNFILVKSYVKNFTRIFEKFGPEATQIGVVQFGSTITEEIRLNQYTDRNELEQAIEDIRYKNEGTMTGEALKYMVETAITPSHGSRLGTPDVRSVAIIVTDGKSQDYFRGTVTYWSEEAKRRGIEIFAIGVGRKANDKELEELASEPLATHKFHVANFDSLKRADIGFTKAENCVVDVDECADESLNNCEHKCVDTEDSFVCDCFEGYDLQEDGFSCLGSDYNPYGDYGFVPTPSDLTTNNITHTTCSVSWYMSEADAVGVDKYEVTYTDGVEEKTIYVPGNTTTVVLMDLVSSTTYEVSVRSVQNPLTEDDDPLYSDAANETFTTLALGRTQLTVESPTLTTLTAKWMAAGGDGLTGYEIFIQRERDETDIGVTPPEANTHKVSADVLEIKLTGLTPDSLYTARVIPLHGPELVGISGTDTGRTSALTAPKVVVVNTTLTTMAFKWKHVNHPVENWELKVYAKGSEEAEMAIVSREQRHHISIGLTPSTLYNVEVVGNVTEGGRYFSTPAGKGHKKTKTLKKPKVEVTDATPISLVITWKKINVEPVSWSVKIFPRGGSKHFKTAEVDGAELSTQFDELIPNTMYKAEVEAIIEEHGQRLKSEKGKQKGKTLPLSAPPVQVTATTHSSLTATWEEINAPVDDWFIELKKDGEVKQDAVIPADQHEVNFGRLESEATYDVFVVGRINDLPSPKGEATGNTKQYLPPVINCTSATLSSLTIDWSYPEDAGTWTVKIYPEGRQDYNRESIVQGDSANHVELLRLLPSTTYVIEIGGLLAIGDRNEEMPPARTTCNTAPLSAPPVNVVSTTDTSMAVKWEPINAPVNSWKVDVFQQGKPDIVKTADVQGTEDEIEIDDLTPSTVYSVIVTGHVTEAGIVVVSPPGSAVGETKPPVPTISNLTVTQITHTTARVQWDIDVSDDVVDSYALTYVKSEEDDEPIPLEVEDRKWEVLIELTPSTKYNVSVLAVNAYDTSYPVEGTFTTKSLGAVELTLENPTLTTLTAQWTLTQGDDVTGYDLAYWDSEGEESKETLGPEENKFVLTSLKPGTLYHALATPLHGELTGQPGSDEETTGLMDPPQVTVAATTHTSINVKWEPINVPVSTWTVTVVKNGTDKPIKTVDVPGDQDEIGFDDLIPSTLYDVTVVGNALDAGVMVVGPAGYTKGTTKPAPPIPSNLTVSQITHTTARVQWDIGDVDEDAVDYYILTYVRADGDDEPTPVEIEGQTSTVLTELKPFEKYNISVVAVNAYDTSASVNGSFTTKSLGTVVLTLTDPTLTTLTAQWTLTKGDDVTGYDLAYWDSEGAEIHKMLAPDNNDSLLNDLDPGTLYYVRVLPIHGELSGEPGSDEERTASLAQPAVEVTRTTDVTLEAEWQDINADVASWTVNLYLHGSTDAIQTFDKESEEHEIRFDNLQPSTSYDVQVVGHVTENDNKLSTPPGVAQGATKMTIPTPSNLRVTKVTHTTARVQWDIGDVSDDVVDYYMLTYQESEKGEPISLEIRNKSALLTDLQPSTRYDVSVRAVNDYAISDQVSGNFTTKSLGETALTLQDPTLSTLTARWTLDGGDSLTGFELVYKKLTSDDEPESEEIRQKCAPDQRELLLTGLEPGTQYTASVTPLHGKLTGVAGSDEEMTISLDAPKVKITFITDTMLIADWEDTNVPVNNWSVELLSKEGGVISLVNELRPEQRSMLFTELKPLTSYDVQVQGFVSDNNEVYRTPPGITEGTTKSPIPTPAQLTFSEITHTSARGQWNIGNVSDDVVDHYIVTLIAADGSKDPIDTEVNDEKTIVWSELDPATKYNVSIIAVNDYAFSDPVQGDFVTKTLGKVTLTLVNATLSTLTAEWTHVGGDDLSQFLITYHEVTEELNRNEPAMQEEAYYPAEARSAKLSSLKPGTLYEARIVALYGTDGDLPGDAATDEERTDSLIAPVVTVTNSTLSTIGVSWKPVNYYADTWVIEIASDDQDYLNDADPVVLPSDNLFHDEAPSETQHYESTELSGDKLDTIFTGLQPDTEYSIDVIGHVVDGGQYFITPKGIITGKTKMLSTPEVGCQESTDSTVTVYWPEFNPEPASWTLIVYPEGRKENEQALEQPGDEEMEAVIRQLPPATTYVIELTANVEENQVVFNSPKANTTCTTHPAPPRNIEVTDRELTNLEVSFDPSFSSADYYVGECVPVNDNEEDDEEDATEGTFISETVMECNDLDPATKYDITIRAVYKELESDPISIRNATLTPPPSGLTLLDPSVSTMVAEWQPLDMENVDSYIVSYKAPFDEEPTSVSVDGDTTLLLLENLEPNTLYTVQVQAVVDGEESSPDEAEESTLEEVIQIQIDDVGFTNINVSWKPSEVPSVQAYCIQVAPSLIEEPRNDLCFPIDLTENRIFDLETAQEYRISITAKYPHSRSEKTEKLATTLALPPIGPITFTNITETSFTAHWIPPETERLVSYVVTYFTEGMEPITVNDVDHPFLDIPELNPITVYNVTVSAKYPNNLLSHPITGAETTLEDIGMCSCGTYLRAQTEMQSMMLQLMGKIESLTRKIDLLTEENPNSDSP</sequence>
<feature type="domain" description="Fibronectin type-III" evidence="9">
    <location>
        <begin position="2180"/>
        <end position="2273"/>
    </location>
</feature>